<keyword evidence="5" id="KW-0378">Hydrolase</keyword>
<feature type="binding site" evidence="5">
    <location>
        <begin position="166"/>
        <end position="173"/>
    </location>
    <ligand>
        <name>GTP</name>
        <dbReference type="ChEBI" id="CHEBI:37565"/>
    </ligand>
</feature>
<feature type="compositionally biased region" description="Gly residues" evidence="6">
    <location>
        <begin position="33"/>
        <end position="43"/>
    </location>
</feature>
<feature type="binding site" evidence="5">
    <location>
        <position position="193"/>
    </location>
    <ligand>
        <name>Mg(2+)</name>
        <dbReference type="ChEBI" id="CHEBI:18420"/>
    </ligand>
</feature>
<dbReference type="PROSITE" id="PS51710">
    <property type="entry name" value="G_OBG"/>
    <property type="match status" value="1"/>
</dbReference>
<name>A0ABU3BQR8_9BACT</name>
<dbReference type="InterPro" id="IPR014100">
    <property type="entry name" value="GTP-bd_Obg/CgtA"/>
</dbReference>
<keyword evidence="5" id="KW-0963">Cytoplasm</keyword>
<dbReference type="RefSeq" id="WP_311662972.1">
    <property type="nucleotide sequence ID" value="NZ_JAVRHT010000014.1"/>
</dbReference>
<feature type="binding site" evidence="5">
    <location>
        <begin position="311"/>
        <end position="313"/>
    </location>
    <ligand>
        <name>GTP</name>
        <dbReference type="ChEBI" id="CHEBI:37565"/>
    </ligand>
</feature>
<keyword evidence="4 5" id="KW-0342">GTP-binding</keyword>
<dbReference type="EC" id="3.6.5.-" evidence="5"/>
<dbReference type="Gene3D" id="2.70.210.12">
    <property type="entry name" value="GTP1/OBG domain"/>
    <property type="match status" value="1"/>
</dbReference>
<comment type="function">
    <text evidence="5">An essential GTPase which binds GTP, GDP and possibly (p)ppGpp with moderate affinity, with high nucleotide exchange rates and a fairly low GTP hydrolysis rate. Plays a role in control of the cell cycle, stress response, ribosome biogenesis and in those bacteria that undergo differentiation, in morphogenesis control.</text>
</comment>
<comment type="cofactor">
    <cofactor evidence="5">
        <name>Mg(2+)</name>
        <dbReference type="ChEBI" id="CHEBI:18420"/>
    </cofactor>
</comment>
<comment type="caution">
    <text evidence="9">The sequence shown here is derived from an EMBL/GenBank/DDBJ whole genome shotgun (WGS) entry which is preliminary data.</text>
</comment>
<dbReference type="InterPro" id="IPR036726">
    <property type="entry name" value="GTP1_OBG_dom_sf"/>
</dbReference>
<feature type="binding site" evidence="5">
    <location>
        <begin position="191"/>
        <end position="195"/>
    </location>
    <ligand>
        <name>GTP</name>
        <dbReference type="ChEBI" id="CHEBI:37565"/>
    </ligand>
</feature>
<dbReference type="InterPro" id="IPR045086">
    <property type="entry name" value="OBG_GTPase"/>
</dbReference>
<protein>
    <recommendedName>
        <fullName evidence="5">GTPase Obg</fullName>
        <ecNumber evidence="5">3.6.5.-</ecNumber>
    </recommendedName>
    <alternativeName>
        <fullName evidence="5">GTP-binding protein Obg</fullName>
    </alternativeName>
</protein>
<dbReference type="InterPro" id="IPR006073">
    <property type="entry name" value="GTP-bd"/>
</dbReference>
<reference evidence="9 10" key="1">
    <citation type="submission" date="2023-09" db="EMBL/GenBank/DDBJ databases">
        <authorList>
            <person name="Rey-Velasco X."/>
        </authorList>
    </citation>
    <scope>NUCLEOTIDE SEQUENCE [LARGE SCALE GENOMIC DNA]</scope>
    <source>
        <strain evidence="9 10">F394</strain>
    </source>
</reference>
<gene>
    <name evidence="9" type="primary">obgE</name>
    <name evidence="5" type="synonym">obg</name>
    <name evidence="9" type="ORF">RM540_07695</name>
</gene>
<dbReference type="SUPFAM" id="SSF82051">
    <property type="entry name" value="Obg GTP-binding protein N-terminal domain"/>
    <property type="match status" value="1"/>
</dbReference>
<evidence type="ECO:0000256" key="3">
    <source>
        <dbReference type="ARBA" id="ARBA00022842"/>
    </source>
</evidence>
<evidence type="ECO:0000259" key="7">
    <source>
        <dbReference type="PROSITE" id="PS51710"/>
    </source>
</evidence>
<dbReference type="CDD" id="cd01898">
    <property type="entry name" value="Obg"/>
    <property type="match status" value="1"/>
</dbReference>
<evidence type="ECO:0000313" key="9">
    <source>
        <dbReference type="EMBL" id="MDT0631631.1"/>
    </source>
</evidence>
<feature type="binding site" evidence="5">
    <location>
        <begin position="213"/>
        <end position="216"/>
    </location>
    <ligand>
        <name>GTP</name>
        <dbReference type="ChEBI" id="CHEBI:37565"/>
    </ligand>
</feature>
<feature type="region of interest" description="Disordered" evidence="6">
    <location>
        <begin position="126"/>
        <end position="146"/>
    </location>
</feature>
<dbReference type="NCBIfam" id="NF008956">
    <property type="entry name" value="PRK12299.1"/>
    <property type="match status" value="1"/>
</dbReference>
<feature type="domain" description="OBG-type G" evidence="7">
    <location>
        <begin position="160"/>
        <end position="330"/>
    </location>
</feature>
<dbReference type="Pfam" id="PF01018">
    <property type="entry name" value="GTP1_OBG"/>
    <property type="match status" value="1"/>
</dbReference>
<dbReference type="InterPro" id="IPR027417">
    <property type="entry name" value="P-loop_NTPase"/>
</dbReference>
<feature type="compositionally biased region" description="Polar residues" evidence="6">
    <location>
        <begin position="129"/>
        <end position="139"/>
    </location>
</feature>
<dbReference type="PRINTS" id="PR00326">
    <property type="entry name" value="GTP1OBG"/>
</dbReference>
<dbReference type="PIRSF" id="PIRSF002401">
    <property type="entry name" value="GTP_bd_Obg/CgtA"/>
    <property type="match status" value="1"/>
</dbReference>
<feature type="domain" description="Obg" evidence="8">
    <location>
        <begin position="1"/>
        <end position="159"/>
    </location>
</feature>
<feature type="binding site" evidence="5">
    <location>
        <begin position="280"/>
        <end position="283"/>
    </location>
    <ligand>
        <name>GTP</name>
        <dbReference type="ChEBI" id="CHEBI:37565"/>
    </ligand>
</feature>
<organism evidence="9 10">
    <name type="scientific">Rubrivirga litoralis</name>
    <dbReference type="NCBI Taxonomy" id="3075598"/>
    <lineage>
        <taxon>Bacteria</taxon>
        <taxon>Pseudomonadati</taxon>
        <taxon>Rhodothermota</taxon>
        <taxon>Rhodothermia</taxon>
        <taxon>Rhodothermales</taxon>
        <taxon>Rubricoccaceae</taxon>
        <taxon>Rubrivirga</taxon>
    </lineage>
</organism>
<keyword evidence="3 5" id="KW-0460">Magnesium</keyword>
<proteinExistence type="inferred from homology"/>
<dbReference type="Pfam" id="PF01926">
    <property type="entry name" value="MMR_HSR1"/>
    <property type="match status" value="1"/>
</dbReference>
<comment type="subcellular location">
    <subcellularLocation>
        <location evidence="5">Cytoplasm</location>
    </subcellularLocation>
</comment>
<evidence type="ECO:0000256" key="1">
    <source>
        <dbReference type="ARBA" id="ARBA00007699"/>
    </source>
</evidence>
<feature type="binding site" evidence="5">
    <location>
        <position position="173"/>
    </location>
    <ligand>
        <name>Mg(2+)</name>
        <dbReference type="ChEBI" id="CHEBI:18420"/>
    </ligand>
</feature>
<dbReference type="Gene3D" id="3.40.50.300">
    <property type="entry name" value="P-loop containing nucleotide triphosphate hydrolases"/>
    <property type="match status" value="1"/>
</dbReference>
<dbReference type="NCBIfam" id="TIGR02729">
    <property type="entry name" value="Obg_CgtA"/>
    <property type="match status" value="1"/>
</dbReference>
<dbReference type="InterPro" id="IPR006169">
    <property type="entry name" value="GTP1_OBG_dom"/>
</dbReference>
<dbReference type="PROSITE" id="PS00905">
    <property type="entry name" value="GTP1_OBG"/>
    <property type="match status" value="1"/>
</dbReference>
<keyword evidence="2 5" id="KW-0547">Nucleotide-binding</keyword>
<dbReference type="InterPro" id="IPR006074">
    <property type="entry name" value="GTP1-OBG_CS"/>
</dbReference>
<comment type="subunit">
    <text evidence="5">Monomer.</text>
</comment>
<evidence type="ECO:0000256" key="4">
    <source>
        <dbReference type="ARBA" id="ARBA00023134"/>
    </source>
</evidence>
<accession>A0ABU3BQR8</accession>
<evidence type="ECO:0000256" key="5">
    <source>
        <dbReference type="HAMAP-Rule" id="MF_01454"/>
    </source>
</evidence>
<dbReference type="PANTHER" id="PTHR11702:SF31">
    <property type="entry name" value="MITOCHONDRIAL RIBOSOME-ASSOCIATED GTPASE 2"/>
    <property type="match status" value="1"/>
</dbReference>
<dbReference type="EMBL" id="JAVRHT010000014">
    <property type="protein sequence ID" value="MDT0631631.1"/>
    <property type="molecule type" value="Genomic_DNA"/>
</dbReference>
<sequence length="338" mass="35739">MKFVDYVTVTVRSGRGGPGSAHFRREKFEPRGGPDGGDGGAGGSVALEGDDNLYTLLDLRYNRHHFAAAGEPGGGSGKSGKTADDIVLRVPLGTVARDGETGEALGEIVEDGQRIVLAQGGRGGLGNTHFKSATNQTPRYAQPGEAGEEREVTLELKLLADVGLVGFPNAGKSTLVSSLSAAKPKVADYPFTTLEPNLGMVYLGDWRSFVVADIPGLIEGASEGRGLGHQFLKHVERNAVLLFCVAADAEDPGARYATLLAELEAFSPDLVDKPRLVALTKMDLVGPDLADAWVEEARAGFPDDVEVLPVSAVAQRGLDRLKEALWVHVEAERDEAEG</sequence>
<dbReference type="PROSITE" id="PS51883">
    <property type="entry name" value="OBG"/>
    <property type="match status" value="1"/>
</dbReference>
<keyword evidence="10" id="KW-1185">Reference proteome</keyword>
<evidence type="ECO:0000256" key="6">
    <source>
        <dbReference type="SAM" id="MobiDB-lite"/>
    </source>
</evidence>
<evidence type="ECO:0000313" key="10">
    <source>
        <dbReference type="Proteomes" id="UP001267426"/>
    </source>
</evidence>
<feature type="region of interest" description="Disordered" evidence="6">
    <location>
        <begin position="13"/>
        <end position="45"/>
    </location>
</feature>
<dbReference type="InterPro" id="IPR031167">
    <property type="entry name" value="G_OBG"/>
</dbReference>
<evidence type="ECO:0000259" key="8">
    <source>
        <dbReference type="PROSITE" id="PS51883"/>
    </source>
</evidence>
<dbReference type="HAMAP" id="MF_01454">
    <property type="entry name" value="GTPase_Obg"/>
    <property type="match status" value="1"/>
</dbReference>
<keyword evidence="5" id="KW-0479">Metal-binding</keyword>
<dbReference type="NCBIfam" id="NF008955">
    <property type="entry name" value="PRK12297.1"/>
    <property type="match status" value="1"/>
</dbReference>
<dbReference type="Proteomes" id="UP001267426">
    <property type="component" value="Unassembled WGS sequence"/>
</dbReference>
<comment type="similarity">
    <text evidence="1 5">Belongs to the TRAFAC class OBG-HflX-like GTPase superfamily. OBG GTPase family.</text>
</comment>
<evidence type="ECO:0000256" key="2">
    <source>
        <dbReference type="ARBA" id="ARBA00022741"/>
    </source>
</evidence>
<dbReference type="PANTHER" id="PTHR11702">
    <property type="entry name" value="DEVELOPMENTALLY REGULATED GTP-BINDING PROTEIN-RELATED"/>
    <property type="match status" value="1"/>
</dbReference>
<dbReference type="SUPFAM" id="SSF52540">
    <property type="entry name" value="P-loop containing nucleoside triphosphate hydrolases"/>
    <property type="match status" value="1"/>
</dbReference>